<comment type="caution">
    <text evidence="1">The sequence shown here is derived from an EMBL/GenBank/DDBJ whole genome shotgun (WGS) entry which is preliminary data.</text>
</comment>
<dbReference type="OrthoDB" id="8848687at2"/>
<dbReference type="AlphaFoldDB" id="A0A418Y5A4"/>
<reference evidence="1 2" key="1">
    <citation type="submission" date="2018-09" db="EMBL/GenBank/DDBJ databases">
        <authorList>
            <person name="Zhu H."/>
        </authorList>
    </citation>
    <scope>NUCLEOTIDE SEQUENCE [LARGE SCALE GENOMIC DNA]</scope>
    <source>
        <strain evidence="1 2">K1S02-61</strain>
    </source>
</reference>
<dbReference type="EMBL" id="QYUP01000068">
    <property type="protein sequence ID" value="RJG21608.1"/>
    <property type="molecule type" value="Genomic_DNA"/>
</dbReference>
<sequence>MLSGLAQAQDGAAGGSNELWLSTGFATYHFDSKKNLNDSNPGVGIEYHINDEMAVTAGRFYNSDRQHSRYAGLFYQPWTVGGVKLGAVLAAFDGYPYMRGGGWFPALIPAATWEYGRFGANLAVIPTYKERLHGGISLQLNFKMF</sequence>
<organism evidence="1 2">
    <name type="scientific">Massilia cavernae</name>
    <dbReference type="NCBI Taxonomy" id="2320864"/>
    <lineage>
        <taxon>Bacteria</taxon>
        <taxon>Pseudomonadati</taxon>
        <taxon>Pseudomonadota</taxon>
        <taxon>Betaproteobacteria</taxon>
        <taxon>Burkholderiales</taxon>
        <taxon>Oxalobacteraceae</taxon>
        <taxon>Telluria group</taxon>
        <taxon>Massilia</taxon>
    </lineage>
</organism>
<gene>
    <name evidence="1" type="ORF">D3872_06505</name>
</gene>
<proteinExistence type="predicted"/>
<dbReference type="Proteomes" id="UP000284006">
    <property type="component" value="Unassembled WGS sequence"/>
</dbReference>
<evidence type="ECO:0000313" key="2">
    <source>
        <dbReference type="Proteomes" id="UP000284006"/>
    </source>
</evidence>
<protein>
    <recommendedName>
        <fullName evidence="3">Sn-glycerol-3-phosphate transporter</fullName>
    </recommendedName>
</protein>
<keyword evidence="2" id="KW-1185">Reference proteome</keyword>
<evidence type="ECO:0008006" key="3">
    <source>
        <dbReference type="Google" id="ProtNLM"/>
    </source>
</evidence>
<dbReference type="Gene3D" id="2.40.160.20">
    <property type="match status" value="1"/>
</dbReference>
<evidence type="ECO:0000313" key="1">
    <source>
        <dbReference type="EMBL" id="RJG21608.1"/>
    </source>
</evidence>
<name>A0A418Y5A4_9BURK</name>
<accession>A0A418Y5A4</accession>